<proteinExistence type="predicted"/>
<dbReference type="AlphaFoldDB" id="A0A4C1WR89"/>
<name>A0A4C1WR89_EUMVA</name>
<feature type="compositionally biased region" description="Low complexity" evidence="1">
    <location>
        <begin position="28"/>
        <end position="39"/>
    </location>
</feature>
<feature type="region of interest" description="Disordered" evidence="1">
    <location>
        <begin position="120"/>
        <end position="145"/>
    </location>
</feature>
<dbReference type="Proteomes" id="UP000299102">
    <property type="component" value="Unassembled WGS sequence"/>
</dbReference>
<evidence type="ECO:0000256" key="1">
    <source>
        <dbReference type="SAM" id="MobiDB-lite"/>
    </source>
</evidence>
<protein>
    <submittedName>
        <fullName evidence="2">Uncharacterized protein</fullName>
    </submittedName>
</protein>
<accession>A0A4C1WR89</accession>
<dbReference type="EMBL" id="BGZK01000615">
    <property type="protein sequence ID" value="GBP53062.1"/>
    <property type="molecule type" value="Genomic_DNA"/>
</dbReference>
<feature type="compositionally biased region" description="Basic residues" evidence="1">
    <location>
        <begin position="124"/>
        <end position="137"/>
    </location>
</feature>
<comment type="caution">
    <text evidence="2">The sequence shown here is derived from an EMBL/GenBank/DDBJ whole genome shotgun (WGS) entry which is preliminary data.</text>
</comment>
<reference evidence="2 3" key="1">
    <citation type="journal article" date="2019" name="Commun. Biol.">
        <title>The bagworm genome reveals a unique fibroin gene that provides high tensile strength.</title>
        <authorList>
            <person name="Kono N."/>
            <person name="Nakamura H."/>
            <person name="Ohtoshi R."/>
            <person name="Tomita M."/>
            <person name="Numata K."/>
            <person name="Arakawa K."/>
        </authorList>
    </citation>
    <scope>NUCLEOTIDE SEQUENCE [LARGE SCALE GENOMIC DNA]</scope>
</reference>
<feature type="region of interest" description="Disordered" evidence="1">
    <location>
        <begin position="1"/>
        <end position="65"/>
    </location>
</feature>
<evidence type="ECO:0000313" key="2">
    <source>
        <dbReference type="EMBL" id="GBP53062.1"/>
    </source>
</evidence>
<gene>
    <name evidence="2" type="ORF">EVAR_43348_1</name>
</gene>
<sequence>MRFDSSRVSLGSVPGQSGGVVDRRRAAGARAPAPVLGPRPQRPRHPHTDPFQTGTSRRVSSELARSGTDEVTCGHEYFVYCILAFIRGFVRSELLSKDRQSHNFFYYYLEISDESFMSLERPRGHSSHRSELRRRRWGKMESRGK</sequence>
<evidence type="ECO:0000313" key="3">
    <source>
        <dbReference type="Proteomes" id="UP000299102"/>
    </source>
</evidence>
<keyword evidence="3" id="KW-1185">Reference proteome</keyword>
<organism evidence="2 3">
    <name type="scientific">Eumeta variegata</name>
    <name type="common">Bagworm moth</name>
    <name type="synonym">Eumeta japonica</name>
    <dbReference type="NCBI Taxonomy" id="151549"/>
    <lineage>
        <taxon>Eukaryota</taxon>
        <taxon>Metazoa</taxon>
        <taxon>Ecdysozoa</taxon>
        <taxon>Arthropoda</taxon>
        <taxon>Hexapoda</taxon>
        <taxon>Insecta</taxon>
        <taxon>Pterygota</taxon>
        <taxon>Neoptera</taxon>
        <taxon>Endopterygota</taxon>
        <taxon>Lepidoptera</taxon>
        <taxon>Glossata</taxon>
        <taxon>Ditrysia</taxon>
        <taxon>Tineoidea</taxon>
        <taxon>Psychidae</taxon>
        <taxon>Oiketicinae</taxon>
        <taxon>Eumeta</taxon>
    </lineage>
</organism>